<protein>
    <recommendedName>
        <fullName evidence="3">SWIM-type domain-containing protein</fullName>
    </recommendedName>
</protein>
<dbReference type="GO" id="GO:0008270">
    <property type="term" value="F:zinc ion binding"/>
    <property type="evidence" value="ECO:0007669"/>
    <property type="project" value="UniProtKB-KW"/>
</dbReference>
<keyword evidence="5" id="KW-1185">Reference proteome</keyword>
<evidence type="ECO:0000313" key="5">
    <source>
        <dbReference type="Proteomes" id="UP001374579"/>
    </source>
</evidence>
<evidence type="ECO:0000313" key="4">
    <source>
        <dbReference type="EMBL" id="KAK7096618.1"/>
    </source>
</evidence>
<comment type="caution">
    <text evidence="4">The sequence shown here is derived from an EMBL/GenBank/DDBJ whole genome shotgun (WGS) entry which is preliminary data.</text>
</comment>
<feature type="compositionally biased region" description="Basic residues" evidence="2">
    <location>
        <begin position="92"/>
        <end position="101"/>
    </location>
</feature>
<name>A0AAN9G5X6_9CAEN</name>
<dbReference type="Proteomes" id="UP001374579">
    <property type="component" value="Unassembled WGS sequence"/>
</dbReference>
<keyword evidence="1" id="KW-0863">Zinc-finger</keyword>
<keyword evidence="1" id="KW-0479">Metal-binding</keyword>
<dbReference type="AlphaFoldDB" id="A0AAN9G5X6"/>
<feature type="domain" description="SWIM-type" evidence="3">
    <location>
        <begin position="43"/>
        <end position="77"/>
    </location>
</feature>
<dbReference type="InterPro" id="IPR007527">
    <property type="entry name" value="Znf_SWIM"/>
</dbReference>
<keyword evidence="1" id="KW-0862">Zinc</keyword>
<sequence length="109" mass="12873">MFSVFVVVTRLYIRPYSSPWKRGSRLSSERPKKRYATCRRSVWKITIDENNQFFCNCPEFLKCYVCHHSMGMEIRLEVTNPPAQAKTIPIGQKRKRGRPKLSRPALIRQ</sequence>
<dbReference type="EMBL" id="JBAMIC010000014">
    <property type="protein sequence ID" value="KAK7096618.1"/>
    <property type="molecule type" value="Genomic_DNA"/>
</dbReference>
<proteinExistence type="predicted"/>
<dbReference type="PROSITE" id="PS50966">
    <property type="entry name" value="ZF_SWIM"/>
    <property type="match status" value="1"/>
</dbReference>
<organism evidence="4 5">
    <name type="scientific">Littorina saxatilis</name>
    <dbReference type="NCBI Taxonomy" id="31220"/>
    <lineage>
        <taxon>Eukaryota</taxon>
        <taxon>Metazoa</taxon>
        <taxon>Spiralia</taxon>
        <taxon>Lophotrochozoa</taxon>
        <taxon>Mollusca</taxon>
        <taxon>Gastropoda</taxon>
        <taxon>Caenogastropoda</taxon>
        <taxon>Littorinimorpha</taxon>
        <taxon>Littorinoidea</taxon>
        <taxon>Littorinidae</taxon>
        <taxon>Littorina</taxon>
    </lineage>
</organism>
<evidence type="ECO:0000259" key="3">
    <source>
        <dbReference type="PROSITE" id="PS50966"/>
    </source>
</evidence>
<accession>A0AAN9G5X6</accession>
<reference evidence="4 5" key="1">
    <citation type="submission" date="2024-02" db="EMBL/GenBank/DDBJ databases">
        <title>Chromosome-scale genome assembly of the rough periwinkle Littorina saxatilis.</title>
        <authorList>
            <person name="De Jode A."/>
            <person name="Faria R."/>
            <person name="Formenti G."/>
            <person name="Sims Y."/>
            <person name="Smith T.P."/>
            <person name="Tracey A."/>
            <person name="Wood J.M.D."/>
            <person name="Zagrodzka Z.B."/>
            <person name="Johannesson K."/>
            <person name="Butlin R.K."/>
            <person name="Leder E.H."/>
        </authorList>
    </citation>
    <scope>NUCLEOTIDE SEQUENCE [LARGE SCALE GENOMIC DNA]</scope>
    <source>
        <strain evidence="4">Snail1</strain>
        <tissue evidence="4">Muscle</tissue>
    </source>
</reference>
<feature type="region of interest" description="Disordered" evidence="2">
    <location>
        <begin position="85"/>
        <end position="109"/>
    </location>
</feature>
<evidence type="ECO:0000256" key="1">
    <source>
        <dbReference type="PROSITE-ProRule" id="PRU00325"/>
    </source>
</evidence>
<evidence type="ECO:0000256" key="2">
    <source>
        <dbReference type="SAM" id="MobiDB-lite"/>
    </source>
</evidence>
<gene>
    <name evidence="4" type="ORF">V1264_005894</name>
</gene>